<dbReference type="PANTHER" id="PTHR37937:SF1">
    <property type="entry name" value="CONJUGATIVE TRANSFER: DNA TRANSPORT"/>
    <property type="match status" value="1"/>
</dbReference>
<evidence type="ECO:0000256" key="3">
    <source>
        <dbReference type="ARBA" id="ARBA00022475"/>
    </source>
</evidence>
<dbReference type="Gene3D" id="3.40.50.300">
    <property type="entry name" value="P-loop containing nucleotide triphosphate hydrolases"/>
    <property type="match status" value="1"/>
</dbReference>
<keyword evidence="6" id="KW-0472">Membrane</keyword>
<dbReference type="InterPro" id="IPR003688">
    <property type="entry name" value="TraG/VirD4"/>
</dbReference>
<reference evidence="7 8" key="1">
    <citation type="submission" date="2020-08" db="EMBL/GenBank/DDBJ databases">
        <title>Genomic Encyclopedia of Type Strains, Phase IV (KMG-V): Genome sequencing to study the core and pangenomes of soil and plant-associated prokaryotes.</title>
        <authorList>
            <person name="Whitman W."/>
        </authorList>
    </citation>
    <scope>NUCLEOTIDE SEQUENCE [LARGE SCALE GENOMIC DNA]</scope>
    <source>
        <strain evidence="7 8">X5P2</strain>
    </source>
</reference>
<sequence>MSLKLILGRRGAHTRTIGFAKQPASRSGELITYSGDGHLMTFSPTGGGKTSGPVICNALTHRGQLIVIDIKGEIYAKTAAARRAMGQEVHVLDMSDRGLPGSLNPLDLLMLSGTDYTAMSRSFAAELIERGDREKERFWNDWAETLISGALVWLLADCPAEKRRLSEVFNMYMADDVNYQLAILLDTHGKKMDKAARAAFASYLQISAEVTRDGVLSSTQTHLRLFDSEMIRRLTDTSSMDVAALALGEPMTLYIIVPPLRLKAYAPILRLWLTSLIMAMTQRSEPPPERTLMLCDEIGNLGRIDAFLTASTLMRSWGLTLWSFWQNVAQLQIYGSQANTLVDNAGVIQTFGAKNMRMAQDLANMIGGVSADQIMALGPEEQILLIDAKVIKCKQARYYNDELFKSAV</sequence>
<evidence type="ECO:0000313" key="8">
    <source>
        <dbReference type="Proteomes" id="UP000535182"/>
    </source>
</evidence>
<comment type="caution">
    <text evidence="7">The sequence shown here is derived from an EMBL/GenBank/DDBJ whole genome shotgun (WGS) entry which is preliminary data.</text>
</comment>
<evidence type="ECO:0000256" key="4">
    <source>
        <dbReference type="ARBA" id="ARBA00022692"/>
    </source>
</evidence>
<dbReference type="CDD" id="cd01127">
    <property type="entry name" value="TrwB_TraG_TraD_VirD4"/>
    <property type="match status" value="1"/>
</dbReference>
<proteinExistence type="inferred from homology"/>
<dbReference type="SUPFAM" id="SSF52540">
    <property type="entry name" value="P-loop containing nucleoside triphosphate hydrolases"/>
    <property type="match status" value="1"/>
</dbReference>
<keyword evidence="5" id="KW-1133">Transmembrane helix</keyword>
<evidence type="ECO:0000256" key="1">
    <source>
        <dbReference type="ARBA" id="ARBA00004651"/>
    </source>
</evidence>
<dbReference type="GO" id="GO:0005886">
    <property type="term" value="C:plasma membrane"/>
    <property type="evidence" value="ECO:0007669"/>
    <property type="project" value="UniProtKB-SubCell"/>
</dbReference>
<dbReference type="Pfam" id="PF02534">
    <property type="entry name" value="T4SS-DNA_transf"/>
    <property type="match status" value="1"/>
</dbReference>
<name>A0A9X0U7U7_9BACT</name>
<accession>A0A9X0U7U7</accession>
<gene>
    <name evidence="7" type="ORF">HDF14_005016</name>
</gene>
<dbReference type="InterPro" id="IPR051539">
    <property type="entry name" value="T4SS-coupling_protein"/>
</dbReference>
<dbReference type="AlphaFoldDB" id="A0A9X0U7U7"/>
<evidence type="ECO:0000256" key="5">
    <source>
        <dbReference type="ARBA" id="ARBA00022989"/>
    </source>
</evidence>
<organism evidence="7 8">
    <name type="scientific">Tunturiibacter gelidiferens</name>
    <dbReference type="NCBI Taxonomy" id="3069689"/>
    <lineage>
        <taxon>Bacteria</taxon>
        <taxon>Pseudomonadati</taxon>
        <taxon>Acidobacteriota</taxon>
        <taxon>Terriglobia</taxon>
        <taxon>Terriglobales</taxon>
        <taxon>Acidobacteriaceae</taxon>
        <taxon>Tunturiibacter</taxon>
    </lineage>
</organism>
<dbReference type="Proteomes" id="UP000535182">
    <property type="component" value="Unassembled WGS sequence"/>
</dbReference>
<dbReference type="PANTHER" id="PTHR37937">
    <property type="entry name" value="CONJUGATIVE TRANSFER: DNA TRANSPORT"/>
    <property type="match status" value="1"/>
</dbReference>
<evidence type="ECO:0000256" key="6">
    <source>
        <dbReference type="ARBA" id="ARBA00023136"/>
    </source>
</evidence>
<comment type="similarity">
    <text evidence="2">Belongs to the VirD4/TraG family.</text>
</comment>
<evidence type="ECO:0000313" key="7">
    <source>
        <dbReference type="EMBL" id="MBB5331372.1"/>
    </source>
</evidence>
<protein>
    <submittedName>
        <fullName evidence="7">Type IV secretion system protein VirD4</fullName>
    </submittedName>
</protein>
<dbReference type="RefSeq" id="WP_183981221.1">
    <property type="nucleotide sequence ID" value="NZ_JACHEB010000014.1"/>
</dbReference>
<comment type="subcellular location">
    <subcellularLocation>
        <location evidence="1">Cell membrane</location>
        <topology evidence="1">Multi-pass membrane protein</topology>
    </subcellularLocation>
</comment>
<dbReference type="EMBL" id="JACHEB010000014">
    <property type="protein sequence ID" value="MBB5331372.1"/>
    <property type="molecule type" value="Genomic_DNA"/>
</dbReference>
<keyword evidence="4" id="KW-0812">Transmembrane</keyword>
<keyword evidence="8" id="KW-1185">Reference proteome</keyword>
<keyword evidence="3" id="KW-1003">Cell membrane</keyword>
<evidence type="ECO:0000256" key="2">
    <source>
        <dbReference type="ARBA" id="ARBA00008806"/>
    </source>
</evidence>
<dbReference type="InterPro" id="IPR027417">
    <property type="entry name" value="P-loop_NTPase"/>
</dbReference>